<keyword evidence="6" id="KW-0677">Repeat</keyword>
<feature type="domain" description="JmjN" evidence="17">
    <location>
        <begin position="152"/>
        <end position="193"/>
    </location>
</feature>
<dbReference type="OrthoDB" id="1678912at2759"/>
<dbReference type="InterPro" id="IPR013637">
    <property type="entry name" value="Lys_sp_deMease-like_dom"/>
</dbReference>
<evidence type="ECO:0000256" key="7">
    <source>
        <dbReference type="ARBA" id="ARBA00022771"/>
    </source>
</evidence>
<feature type="region of interest" description="Disordered" evidence="14">
    <location>
        <begin position="109"/>
        <end position="150"/>
    </location>
</feature>
<evidence type="ECO:0000256" key="11">
    <source>
        <dbReference type="ARBA" id="ARBA00023242"/>
    </source>
</evidence>
<reference evidence="19" key="2">
    <citation type="submission" date="2020-11" db="EMBL/GenBank/DDBJ databases">
        <authorList>
            <consortium name="DOE Joint Genome Institute"/>
            <person name="Kuo A."/>
            <person name="Miyauchi S."/>
            <person name="Kiss E."/>
            <person name="Drula E."/>
            <person name="Kohler A."/>
            <person name="Sanchez-Garcia M."/>
            <person name="Andreopoulos B."/>
            <person name="Barry K.W."/>
            <person name="Bonito G."/>
            <person name="Buee M."/>
            <person name="Carver A."/>
            <person name="Chen C."/>
            <person name="Cichocki N."/>
            <person name="Clum A."/>
            <person name="Culley D."/>
            <person name="Crous P.W."/>
            <person name="Fauchery L."/>
            <person name="Girlanda M."/>
            <person name="Hayes R."/>
            <person name="Keri Z."/>
            <person name="Labutti K."/>
            <person name="Lipzen A."/>
            <person name="Lombard V."/>
            <person name="Magnuson J."/>
            <person name="Maillard F."/>
            <person name="Morin E."/>
            <person name="Murat C."/>
            <person name="Nolan M."/>
            <person name="Ohm R."/>
            <person name="Pangilinan J."/>
            <person name="Pereira M."/>
            <person name="Perotto S."/>
            <person name="Peter M."/>
            <person name="Riley R."/>
            <person name="Sitrit Y."/>
            <person name="Stielow B."/>
            <person name="Szollosi G."/>
            <person name="Zifcakova L."/>
            <person name="Stursova M."/>
            <person name="Spatafora J.W."/>
            <person name="Tedersoo L."/>
            <person name="Vaario L.-M."/>
            <person name="Yamada A."/>
            <person name="Yan M."/>
            <person name="Wang P."/>
            <person name="Xu J."/>
            <person name="Bruns T."/>
            <person name="Baldrian P."/>
            <person name="Vilgalys R."/>
            <person name="Henrissat B."/>
            <person name="Grigoriev I.V."/>
            <person name="Hibbett D."/>
            <person name="Nagy L.G."/>
            <person name="Martin F.M."/>
        </authorList>
    </citation>
    <scope>NUCLEOTIDE SEQUENCE</scope>
    <source>
        <strain evidence="19">UH-Tt-Lm1</strain>
    </source>
</reference>
<dbReference type="Gene3D" id="1.10.150.60">
    <property type="entry name" value="ARID DNA-binding domain"/>
    <property type="match status" value="1"/>
</dbReference>
<evidence type="ECO:0000256" key="10">
    <source>
        <dbReference type="ARBA" id="ARBA00023004"/>
    </source>
</evidence>
<dbReference type="SMART" id="SM00501">
    <property type="entry name" value="BRIGHT"/>
    <property type="match status" value="1"/>
</dbReference>
<dbReference type="InterPro" id="IPR003347">
    <property type="entry name" value="JmjC_dom"/>
</dbReference>
<dbReference type="PROSITE" id="PS51011">
    <property type="entry name" value="ARID"/>
    <property type="match status" value="1"/>
</dbReference>
<dbReference type="Pfam" id="PF02373">
    <property type="entry name" value="JmjC"/>
    <property type="match status" value="1"/>
</dbReference>
<evidence type="ECO:0000256" key="1">
    <source>
        <dbReference type="ARBA" id="ARBA00001954"/>
    </source>
</evidence>
<keyword evidence="7 13" id="KW-0863">Zinc-finger</keyword>
<dbReference type="Pfam" id="PF01388">
    <property type="entry name" value="ARID"/>
    <property type="match status" value="1"/>
</dbReference>
<evidence type="ECO:0000256" key="3">
    <source>
        <dbReference type="ARBA" id="ARBA00006801"/>
    </source>
</evidence>
<dbReference type="Pfam" id="PF00628">
    <property type="entry name" value="PHD"/>
    <property type="match status" value="1"/>
</dbReference>
<gene>
    <name evidence="19" type="ORF">BJ322DRAFT_1074775</name>
</gene>
<feature type="domain" description="JmjC" evidence="18">
    <location>
        <begin position="593"/>
        <end position="759"/>
    </location>
</feature>
<dbReference type="FunFam" id="1.10.150.60:FF:000016">
    <property type="entry name" value="Putative Lysine-specific demethylase 5B"/>
    <property type="match status" value="1"/>
</dbReference>
<evidence type="ECO:0000256" key="12">
    <source>
        <dbReference type="ARBA" id="ARBA00048734"/>
    </source>
</evidence>
<dbReference type="InterPro" id="IPR001606">
    <property type="entry name" value="ARID_dom"/>
</dbReference>
<evidence type="ECO:0000256" key="13">
    <source>
        <dbReference type="PROSITE-ProRule" id="PRU00146"/>
    </source>
</evidence>
<keyword evidence="11" id="KW-0539">Nucleus</keyword>
<feature type="region of interest" description="Disordered" evidence="14">
    <location>
        <begin position="1610"/>
        <end position="1928"/>
    </location>
</feature>
<name>A0A9P6HC28_9AGAM</name>
<evidence type="ECO:0000256" key="2">
    <source>
        <dbReference type="ARBA" id="ARBA00004123"/>
    </source>
</evidence>
<evidence type="ECO:0000259" key="16">
    <source>
        <dbReference type="PROSITE" id="PS51011"/>
    </source>
</evidence>
<feature type="region of interest" description="Disordered" evidence="14">
    <location>
        <begin position="317"/>
        <end position="440"/>
    </location>
</feature>
<dbReference type="InterPro" id="IPR013083">
    <property type="entry name" value="Znf_RING/FYVE/PHD"/>
</dbReference>
<dbReference type="PROSITE" id="PS51183">
    <property type="entry name" value="JMJN"/>
    <property type="match status" value="1"/>
</dbReference>
<dbReference type="GO" id="GO:0000785">
    <property type="term" value="C:chromatin"/>
    <property type="evidence" value="ECO:0007669"/>
    <property type="project" value="TreeGrafter"/>
</dbReference>
<proteinExistence type="inferred from homology"/>
<evidence type="ECO:0000256" key="8">
    <source>
        <dbReference type="ARBA" id="ARBA00022833"/>
    </source>
</evidence>
<dbReference type="PROSITE" id="PS50016">
    <property type="entry name" value="ZF_PHD_2"/>
    <property type="match status" value="1"/>
</dbReference>
<dbReference type="SMART" id="SM00558">
    <property type="entry name" value="JmjC"/>
    <property type="match status" value="1"/>
</dbReference>
<keyword evidence="9" id="KW-0560">Oxidoreductase</keyword>
<dbReference type="Pfam" id="PF02375">
    <property type="entry name" value="JmjN"/>
    <property type="match status" value="1"/>
</dbReference>
<evidence type="ECO:0000259" key="15">
    <source>
        <dbReference type="PROSITE" id="PS50016"/>
    </source>
</evidence>
<sequence>MRESSALPVKGRKSYRPSDDAQQSSSATEMSSDFSGRHASTFYSCLAIPVEGATPIHDQDNKPKSSSAQPTNTPKRAPRKSKTDALAAMQMQVNSSDDKAQSSYQATGVRTFDDPGPPIAVSPVLDMSSVKTTSPRNPPPRKHPRPFGLQDCPTYYPTVEEFKDPLGYIRSISDHAKNYGICKIVPPESWKMPFTTDTETFRFKTRVQCLNSIEASSRAKVNFLEQLYRFHKQQGNPRVSVPTINNKPLDLWLLRKEVHRLGGYEAVNKGKKWADLGRLLGFSGIPGLSTQIKNSYTRVILPYEHFCERVRNNPSISKVDKRVSSPDLSRGSNANPNTSMTLMSTRGKSRVSASSTLKQKDRDLEPTVKEEGASIYDDNSPPLSPLSSASSTLSDPPDERDLPDVEGASEILRGKRKSEENGEGSTATVANGRPRTGTSSTETQCEVCHKTDRGLQMLLCDGCDCGYHTFCLDPPLSIIPKGQWFCHACLFGTGGDYGFDEGEEHSLSSFQARDKEFRRMWFTAHPPGDHAEDDSIKSKLGKDLVVSEVDVEKEFWRLVSSQKETVEIEYGADVHSTTHGSAMPTLETDPMNQYSKDPWNLNNIPILADSLLRFIKSDISGMTVPWTYVGMAFSTFCWHNEDHYTYSINYMHWGETKTWYGVPGSDAELFEDAIRKEAPDLFEAQPDLLFQLVTLLSPKRLTDAGVRVYACNQRAGEFVITYPKAYHAGFNHGFNFNEAVNFAPPDWLSFGLDCARRYQEHGKMPVFSHDELLVTVTQQTQPSNSIKTALWLNDSFKEMIDREFAFRRRARGAKFGEVLIEEDRPEDQYQCSVCKVFLYLSQVTCQCTTQVTCMDHHEKLCKCSISSRVLRKRFSDEELTDILIKVSEKARIPEAWRSKLTNLLTSTARPPLRSLRAILLEGERISYPMPELQVLRRCVSRGNEWVEQANMFLRKTNRKRARKSARPGDAIKPGVLDEPYDRPERGLEDVYALLMEVDGLGFNTPELDSLRALAKDAEEVKTKARQFLAASEEERTRPSFVQDCENLGINASSLNVYIPELFEVEQIVLRDRLIKDIDAWEAGMLMDDVRNLVARARACNLPADSRHMKVLNAKQAAGSSWEDGAKALIAQRVKNMDELEEFAKTESNVPVDSALLDRIMNLHGRAKEYQRQADAILHREPGVVKVKPQDAMKLVTRAEGSYSIPSVNDLRRTADFALDLESRCEMVMRGTYQHVETDGDVFTVFEQWKNYAKEHLTMFTMPNFEKFERRLADHYRWIDRLPWNHRRQSTAQTTTLYEDVMQATQINDDTPSTDEYLSCICTAPVRPPAPGTISDAVQCDHCFARFHGACASNGGSCPFCDHHHWDGSIHKDRNWHYCYLVEVANEAPLISRTYSPEWKQVETTVFRVDRLVQQVGQFLSFASHPANQRSELLPRVKHYMRKLYKLKFVVGHSENVSYGLDLAGLHRLLATQPTQCKNRKRKRPKLTFGQDYDKDWTDGTRCICRGRTEYLINYPKVQCESCQRFYHSGCVFFPNNHADPSKNIFTCPLCCLRKNKKYPYSEVRVRSPDSPDMDTYIDTENMLSSSSKAVLYKILPRPHTQTLFVELIKYTPGDTSPPEPSSSSRPHSVAEDRMLRHSIPPSPHHHQSQSPEQNRYVPPPPPWFSRWSSAATAASPPTGAPPTSAPASPPLLPLPGREPREPPRGLPIPPASLKRKYDEEPVMDTRPPPPLHSDYDRRGLKRREDGVPIDIDRSRSPATYYNATSPKDYIERKFASNGAPGPSRDRERDVRDDGRDRTSPILPPLTRDITRIPVKRKYDDSTPGHEDRLLPSPSSMQPSPKRRLTGSGVTLPPPPSSVSPIPPHRPTLSPSLALILSPTSTEPRPSPRERRPSITSYPSSVSAPSNQTRLPPMTPPSSSSQRLIYRNS</sequence>
<comment type="caution">
    <text evidence="19">The sequence shown here is derived from an EMBL/GenBank/DDBJ whole genome shotgun (WGS) entry which is preliminary data.</text>
</comment>
<dbReference type="CDD" id="cd15517">
    <property type="entry name" value="PHD_TCF19_like"/>
    <property type="match status" value="1"/>
</dbReference>
<dbReference type="InterPro" id="IPR003349">
    <property type="entry name" value="JmjN"/>
</dbReference>
<evidence type="ECO:0000259" key="18">
    <source>
        <dbReference type="PROSITE" id="PS51184"/>
    </source>
</evidence>
<dbReference type="GO" id="GO:0006355">
    <property type="term" value="P:regulation of DNA-templated transcription"/>
    <property type="evidence" value="ECO:0007669"/>
    <property type="project" value="TreeGrafter"/>
</dbReference>
<comment type="subcellular location">
    <subcellularLocation>
        <location evidence="2">Nucleus</location>
    </subcellularLocation>
</comment>
<feature type="compositionally biased region" description="Polar residues" evidence="14">
    <location>
        <begin position="1756"/>
        <end position="1765"/>
    </location>
</feature>
<dbReference type="SUPFAM" id="SSF51197">
    <property type="entry name" value="Clavaminate synthase-like"/>
    <property type="match status" value="1"/>
</dbReference>
<feature type="compositionally biased region" description="Polar residues" evidence="14">
    <location>
        <begin position="1916"/>
        <end position="1928"/>
    </location>
</feature>
<keyword evidence="20" id="KW-1185">Reference proteome</keyword>
<dbReference type="Proteomes" id="UP000736335">
    <property type="component" value="Unassembled WGS sequence"/>
</dbReference>
<comment type="catalytic activity">
    <reaction evidence="12">
        <text>N(6),N(6),N(6)-trimethyl-L-lysyl(4)-[histone H3] + 3 2-oxoglutarate + 3 O2 = L-lysyl(4)-[histone H3] + 3 formaldehyde + 3 succinate + 3 CO2</text>
        <dbReference type="Rhea" id="RHEA:60208"/>
        <dbReference type="Rhea" id="RHEA-COMP:15537"/>
        <dbReference type="Rhea" id="RHEA-COMP:15547"/>
        <dbReference type="ChEBI" id="CHEBI:15379"/>
        <dbReference type="ChEBI" id="CHEBI:16526"/>
        <dbReference type="ChEBI" id="CHEBI:16810"/>
        <dbReference type="ChEBI" id="CHEBI:16842"/>
        <dbReference type="ChEBI" id="CHEBI:29969"/>
        <dbReference type="ChEBI" id="CHEBI:30031"/>
        <dbReference type="ChEBI" id="CHEBI:61961"/>
        <dbReference type="EC" id="1.14.11.67"/>
    </reaction>
</comment>
<dbReference type="InterPro" id="IPR004198">
    <property type="entry name" value="Znf_C5HC2"/>
</dbReference>
<feature type="compositionally biased region" description="Pro residues" evidence="14">
    <location>
        <begin position="1851"/>
        <end position="1865"/>
    </location>
</feature>
<feature type="compositionally biased region" description="Polar residues" evidence="14">
    <location>
        <begin position="64"/>
        <end position="74"/>
    </location>
</feature>
<dbReference type="SUPFAM" id="SSF46774">
    <property type="entry name" value="ARID-like"/>
    <property type="match status" value="1"/>
</dbReference>
<dbReference type="EC" id="1.14.11.67" evidence="4"/>
<dbReference type="CDD" id="cd15519">
    <property type="entry name" value="PHD1_Lid2p_like"/>
    <property type="match status" value="1"/>
</dbReference>
<dbReference type="InterPro" id="IPR036431">
    <property type="entry name" value="ARID_dom_sf"/>
</dbReference>
<dbReference type="InterPro" id="IPR048615">
    <property type="entry name" value="KDM5_C-hel"/>
</dbReference>
<evidence type="ECO:0000313" key="19">
    <source>
        <dbReference type="EMBL" id="KAF9782200.1"/>
    </source>
</evidence>
<feature type="compositionally biased region" description="Low complexity" evidence="14">
    <location>
        <begin position="377"/>
        <end position="395"/>
    </location>
</feature>
<dbReference type="EMBL" id="WIUZ02000012">
    <property type="protein sequence ID" value="KAF9782200.1"/>
    <property type="molecule type" value="Genomic_DNA"/>
</dbReference>
<dbReference type="SMART" id="SM00545">
    <property type="entry name" value="JmjN"/>
    <property type="match status" value="1"/>
</dbReference>
<feature type="region of interest" description="Disordered" evidence="14">
    <location>
        <begin position="958"/>
        <end position="977"/>
    </location>
</feature>
<dbReference type="SMART" id="SM00249">
    <property type="entry name" value="PHD"/>
    <property type="match status" value="3"/>
</dbReference>
<comment type="cofactor">
    <cofactor evidence="1">
        <name>Fe(2+)</name>
        <dbReference type="ChEBI" id="CHEBI:29033"/>
    </cofactor>
</comment>
<evidence type="ECO:0000259" key="17">
    <source>
        <dbReference type="PROSITE" id="PS51183"/>
    </source>
</evidence>
<feature type="compositionally biased region" description="Basic and acidic residues" evidence="14">
    <location>
        <begin position="1783"/>
        <end position="1798"/>
    </location>
</feature>
<dbReference type="InterPro" id="IPR011011">
    <property type="entry name" value="Znf_FYVE_PHD"/>
</dbReference>
<dbReference type="SMART" id="SM01014">
    <property type="entry name" value="ARID"/>
    <property type="match status" value="1"/>
</dbReference>
<keyword evidence="10" id="KW-0408">Iron</keyword>
<dbReference type="PROSITE" id="PS01359">
    <property type="entry name" value="ZF_PHD_1"/>
    <property type="match status" value="2"/>
</dbReference>
<dbReference type="GO" id="GO:0034647">
    <property type="term" value="F:histone H3K4me/H3K4me2/H3K4me3 demethylase activity"/>
    <property type="evidence" value="ECO:0007669"/>
    <property type="project" value="UniProtKB-EC"/>
</dbReference>
<evidence type="ECO:0000256" key="9">
    <source>
        <dbReference type="ARBA" id="ARBA00023002"/>
    </source>
</evidence>
<evidence type="ECO:0000256" key="14">
    <source>
        <dbReference type="SAM" id="MobiDB-lite"/>
    </source>
</evidence>
<feature type="region of interest" description="Disordered" evidence="14">
    <location>
        <begin position="54"/>
        <end position="84"/>
    </location>
</feature>
<dbReference type="Pfam" id="PF02928">
    <property type="entry name" value="zf-C5HC2"/>
    <property type="match status" value="1"/>
</dbReference>
<feature type="compositionally biased region" description="Basic and acidic residues" evidence="14">
    <location>
        <begin position="1816"/>
        <end position="1829"/>
    </location>
</feature>
<keyword evidence="8" id="KW-0862">Zinc</keyword>
<evidence type="ECO:0000256" key="4">
    <source>
        <dbReference type="ARBA" id="ARBA00012902"/>
    </source>
</evidence>
<dbReference type="GO" id="GO:0005634">
    <property type="term" value="C:nucleus"/>
    <property type="evidence" value="ECO:0007669"/>
    <property type="project" value="UniProtKB-SubCell"/>
</dbReference>
<evidence type="ECO:0000256" key="6">
    <source>
        <dbReference type="ARBA" id="ARBA00022737"/>
    </source>
</evidence>
<dbReference type="CDD" id="cd16100">
    <property type="entry name" value="ARID"/>
    <property type="match status" value="1"/>
</dbReference>
<dbReference type="Gene3D" id="2.60.120.650">
    <property type="entry name" value="Cupin"/>
    <property type="match status" value="1"/>
</dbReference>
<dbReference type="SUPFAM" id="SSF57903">
    <property type="entry name" value="FYVE/PHD zinc finger"/>
    <property type="match status" value="2"/>
</dbReference>
<dbReference type="GO" id="GO:0003677">
    <property type="term" value="F:DNA binding"/>
    <property type="evidence" value="ECO:0007669"/>
    <property type="project" value="InterPro"/>
</dbReference>
<dbReference type="GO" id="GO:0008270">
    <property type="term" value="F:zinc ion binding"/>
    <property type="evidence" value="ECO:0007669"/>
    <property type="project" value="UniProtKB-KW"/>
</dbReference>
<evidence type="ECO:0000313" key="20">
    <source>
        <dbReference type="Proteomes" id="UP000736335"/>
    </source>
</evidence>
<feature type="compositionally biased region" description="Low complexity" evidence="14">
    <location>
        <begin position="1668"/>
        <end position="1677"/>
    </location>
</feature>
<dbReference type="InterPro" id="IPR001965">
    <property type="entry name" value="Znf_PHD"/>
</dbReference>
<feature type="compositionally biased region" description="Polar residues" evidence="14">
    <location>
        <begin position="326"/>
        <end position="357"/>
    </location>
</feature>
<reference evidence="19" key="1">
    <citation type="journal article" date="2020" name="Nat. Commun.">
        <title>Large-scale genome sequencing of mycorrhizal fungi provides insights into the early evolution of symbiotic traits.</title>
        <authorList>
            <person name="Miyauchi S."/>
            <person name="Kiss E."/>
            <person name="Kuo A."/>
            <person name="Drula E."/>
            <person name="Kohler A."/>
            <person name="Sanchez-Garcia M."/>
            <person name="Morin E."/>
            <person name="Andreopoulos B."/>
            <person name="Barry K.W."/>
            <person name="Bonito G."/>
            <person name="Buee M."/>
            <person name="Carver A."/>
            <person name="Chen C."/>
            <person name="Cichocki N."/>
            <person name="Clum A."/>
            <person name="Culley D."/>
            <person name="Crous P.W."/>
            <person name="Fauchery L."/>
            <person name="Girlanda M."/>
            <person name="Hayes R.D."/>
            <person name="Keri Z."/>
            <person name="LaButti K."/>
            <person name="Lipzen A."/>
            <person name="Lombard V."/>
            <person name="Magnuson J."/>
            <person name="Maillard F."/>
            <person name="Murat C."/>
            <person name="Nolan M."/>
            <person name="Ohm R.A."/>
            <person name="Pangilinan J."/>
            <person name="Pereira M.F."/>
            <person name="Perotto S."/>
            <person name="Peter M."/>
            <person name="Pfister S."/>
            <person name="Riley R."/>
            <person name="Sitrit Y."/>
            <person name="Stielow J.B."/>
            <person name="Szollosi G."/>
            <person name="Zifcakova L."/>
            <person name="Stursova M."/>
            <person name="Spatafora J.W."/>
            <person name="Tedersoo L."/>
            <person name="Vaario L.M."/>
            <person name="Yamada A."/>
            <person name="Yan M."/>
            <person name="Wang P."/>
            <person name="Xu J."/>
            <person name="Bruns T."/>
            <person name="Baldrian P."/>
            <person name="Vilgalys R."/>
            <person name="Dunand C."/>
            <person name="Henrissat B."/>
            <person name="Grigoriev I.V."/>
            <person name="Hibbett D."/>
            <person name="Nagy L.G."/>
            <person name="Martin F.M."/>
        </authorList>
    </citation>
    <scope>NUCLEOTIDE SEQUENCE</scope>
    <source>
        <strain evidence="19">UH-Tt-Lm1</strain>
    </source>
</reference>
<feature type="compositionally biased region" description="Basic and acidic residues" evidence="14">
    <location>
        <begin position="358"/>
        <end position="372"/>
    </location>
</feature>
<feature type="region of interest" description="Disordered" evidence="14">
    <location>
        <begin position="1"/>
        <end position="34"/>
    </location>
</feature>
<accession>A0A9P6HC28</accession>
<dbReference type="PANTHER" id="PTHR10694">
    <property type="entry name" value="LYSINE-SPECIFIC DEMETHYLASE"/>
    <property type="match status" value="1"/>
</dbReference>
<dbReference type="Pfam" id="PF08429">
    <property type="entry name" value="PLU-1"/>
    <property type="match status" value="1"/>
</dbReference>
<dbReference type="PROSITE" id="PS51184">
    <property type="entry name" value="JMJC"/>
    <property type="match status" value="1"/>
</dbReference>
<feature type="compositionally biased region" description="Polar residues" evidence="14">
    <location>
        <begin position="1894"/>
        <end position="1909"/>
    </location>
</feature>
<evidence type="ECO:0000256" key="5">
    <source>
        <dbReference type="ARBA" id="ARBA00022723"/>
    </source>
</evidence>
<organism evidence="19 20">
    <name type="scientific">Thelephora terrestris</name>
    <dbReference type="NCBI Taxonomy" id="56493"/>
    <lineage>
        <taxon>Eukaryota</taxon>
        <taxon>Fungi</taxon>
        <taxon>Dikarya</taxon>
        <taxon>Basidiomycota</taxon>
        <taxon>Agaricomycotina</taxon>
        <taxon>Agaricomycetes</taxon>
        <taxon>Thelephorales</taxon>
        <taxon>Thelephoraceae</taxon>
        <taxon>Thelephora</taxon>
    </lineage>
</organism>
<dbReference type="PANTHER" id="PTHR10694:SF33">
    <property type="entry name" value="LYSINE-SPECIFIC DEMETHYLASE 5"/>
    <property type="match status" value="1"/>
</dbReference>
<feature type="domain" description="ARID" evidence="16">
    <location>
        <begin position="217"/>
        <end position="308"/>
    </location>
</feature>
<feature type="compositionally biased region" description="Polar residues" evidence="14">
    <location>
        <begin position="20"/>
        <end position="34"/>
    </location>
</feature>
<dbReference type="Gene3D" id="3.30.40.10">
    <property type="entry name" value="Zinc/RING finger domain, C3HC4 (zinc finger)"/>
    <property type="match status" value="2"/>
</dbReference>
<comment type="similarity">
    <text evidence="3">Belongs to the JARID1 histone demethylase family.</text>
</comment>
<feature type="compositionally biased region" description="Pro residues" evidence="14">
    <location>
        <begin position="1678"/>
        <end position="1693"/>
    </location>
</feature>
<protein>
    <recommendedName>
        <fullName evidence="4">[histone H3]-trimethyl-L-lysine(4) demethylase</fullName>
        <ecNumber evidence="4">1.14.11.67</ecNumber>
    </recommendedName>
</protein>
<keyword evidence="5" id="KW-0479">Metal-binding</keyword>
<dbReference type="Pfam" id="PF21323">
    <property type="entry name" value="KDM5_C-hel"/>
    <property type="match status" value="1"/>
</dbReference>
<dbReference type="InterPro" id="IPR019787">
    <property type="entry name" value="Znf_PHD-finger"/>
</dbReference>
<feature type="domain" description="PHD-type" evidence="15">
    <location>
        <begin position="442"/>
        <end position="492"/>
    </location>
</feature>
<feature type="compositionally biased region" description="Basic and acidic residues" evidence="14">
    <location>
        <begin position="1733"/>
        <end position="1755"/>
    </location>
</feature>
<dbReference type="InterPro" id="IPR019786">
    <property type="entry name" value="Zinc_finger_PHD-type_CS"/>
</dbReference>